<dbReference type="AlphaFoldDB" id="A0A7M1B8L2"/>
<accession>A0A7M1B8L2</accession>
<dbReference type="InterPro" id="IPR025737">
    <property type="entry name" value="FApF"/>
</dbReference>
<reference evidence="1 2" key="1">
    <citation type="submission" date="2019-07" db="EMBL/GenBank/DDBJ databases">
        <title>Sulfurimonas paralvinellae sp. nov., a novel mesophilic, hydrogen- and sulfur-oxidizing chemolithoautotroph within the Epsilonproteo- bacteria isolated from a deep-sea hydrothermal vent polychaete nest, reclassification of Thiomicrospira denitrificans as Sulfurimonas denitrificans comb. nov. and emended description of the genus Sulfurimonas.</title>
        <authorList>
            <person name="Wang S."/>
            <person name="Jiang L."/>
            <person name="Shao Z."/>
        </authorList>
    </citation>
    <scope>NUCLEOTIDE SEQUENCE [LARGE SCALE GENOMIC DNA]</scope>
    <source>
        <strain evidence="1 2">GO25</strain>
    </source>
</reference>
<dbReference type="EMBL" id="CP041406">
    <property type="protein sequence ID" value="QOP45138.1"/>
    <property type="molecule type" value="Genomic_DNA"/>
</dbReference>
<protein>
    <recommendedName>
        <fullName evidence="3">Neuromedin U</fullName>
    </recommendedName>
</protein>
<dbReference type="Pfam" id="PF13557">
    <property type="entry name" value="Phenol_MetA_deg"/>
    <property type="match status" value="1"/>
</dbReference>
<evidence type="ECO:0000313" key="2">
    <source>
        <dbReference type="Proteomes" id="UP000593580"/>
    </source>
</evidence>
<dbReference type="KEGG" id="spal:FM071_02035"/>
<gene>
    <name evidence="1" type="ORF">FM071_02035</name>
</gene>
<organism evidence="1 2">
    <name type="scientific">Sulfurimonas paralvinellae</name>
    <dbReference type="NCBI Taxonomy" id="317658"/>
    <lineage>
        <taxon>Bacteria</taxon>
        <taxon>Pseudomonadati</taxon>
        <taxon>Campylobacterota</taxon>
        <taxon>Epsilonproteobacteria</taxon>
        <taxon>Campylobacterales</taxon>
        <taxon>Sulfurimonadaceae</taxon>
        <taxon>Sulfurimonas</taxon>
    </lineage>
</organism>
<proteinExistence type="predicted"/>
<evidence type="ECO:0000313" key="1">
    <source>
        <dbReference type="EMBL" id="QOP45138.1"/>
    </source>
</evidence>
<name>A0A7M1B8L2_9BACT</name>
<sequence length="296" mass="32752">MKIFLCKNLLIISLLQMGLYAKEKSMEELSKEMANPLAQIWNLSFQNNYTTIKGDVTLPNGVHISGKNHINTTLFQPVLPIPLKNGMTAFARPVITYIDAPTGVGIHVDSPVHATAVGKNREAKLGDLILPMGVGIVRTKGWSYGGGVTFIFPTSQHKTVASHQYQAGPTALALYANDQWTVGAHLQHWWGISDDGTKNVKMANHTDIQYFIMYNLPHAWQLRASPHITYNWNGKDDNKLTLPVAFGVGKMIKIGPMPVQLMVEYQKNIIAPDTLAADSTIMMQANFIIKNPFGNL</sequence>
<keyword evidence="2" id="KW-1185">Reference proteome</keyword>
<dbReference type="RefSeq" id="WP_193111383.1">
    <property type="nucleotide sequence ID" value="NZ_CP041406.1"/>
</dbReference>
<evidence type="ECO:0008006" key="3">
    <source>
        <dbReference type="Google" id="ProtNLM"/>
    </source>
</evidence>
<dbReference type="Proteomes" id="UP000593580">
    <property type="component" value="Chromosome"/>
</dbReference>